<protein>
    <recommendedName>
        <fullName evidence="11">G-protein coupled receptors family 1 profile domain-containing protein</fullName>
    </recommendedName>
</protein>
<evidence type="ECO:0000256" key="9">
    <source>
        <dbReference type="SAM" id="MobiDB-lite"/>
    </source>
</evidence>
<dbReference type="eggNOG" id="KOG3656">
    <property type="taxonomic scope" value="Eukaryota"/>
</dbReference>
<organism evidence="12 13">
    <name type="scientific">Nematostella vectensis</name>
    <name type="common">Starlet sea anemone</name>
    <dbReference type="NCBI Taxonomy" id="45351"/>
    <lineage>
        <taxon>Eukaryota</taxon>
        <taxon>Metazoa</taxon>
        <taxon>Cnidaria</taxon>
        <taxon>Anthozoa</taxon>
        <taxon>Hexacorallia</taxon>
        <taxon>Actiniaria</taxon>
        <taxon>Edwardsiidae</taxon>
        <taxon>Nematostella</taxon>
    </lineage>
</organism>
<dbReference type="GO" id="GO:0030594">
    <property type="term" value="F:neurotransmitter receptor activity"/>
    <property type="evidence" value="ECO:0000318"/>
    <property type="project" value="GO_Central"/>
</dbReference>
<comment type="subcellular location">
    <subcellularLocation>
        <location evidence="1">Cell membrane</location>
        <topology evidence="1">Multi-pass membrane protein</topology>
    </subcellularLocation>
</comment>
<feature type="transmembrane region" description="Helical" evidence="10">
    <location>
        <begin position="23"/>
        <end position="48"/>
    </location>
</feature>
<evidence type="ECO:0000256" key="5">
    <source>
        <dbReference type="ARBA" id="ARBA00023040"/>
    </source>
</evidence>
<gene>
    <name evidence="12" type="ORF">NEMVEDRAFT_v1g198868</name>
</gene>
<dbReference type="PhylomeDB" id="A7RLJ5"/>
<feature type="compositionally biased region" description="Basic and acidic residues" evidence="9">
    <location>
        <begin position="319"/>
        <end position="338"/>
    </location>
</feature>
<keyword evidence="8" id="KW-0807">Transducer</keyword>
<evidence type="ECO:0000256" key="1">
    <source>
        <dbReference type="ARBA" id="ARBA00004651"/>
    </source>
</evidence>
<feature type="transmembrane region" description="Helical" evidence="10">
    <location>
        <begin position="145"/>
        <end position="162"/>
    </location>
</feature>
<dbReference type="GO" id="GO:0007187">
    <property type="term" value="P:G protein-coupled receptor signaling pathway, coupled to cyclic nucleotide second messenger"/>
    <property type="evidence" value="ECO:0000318"/>
    <property type="project" value="GO_Central"/>
</dbReference>
<dbReference type="OMA" id="SGNIMVC"/>
<keyword evidence="3 10" id="KW-0812">Transmembrane</keyword>
<dbReference type="GO" id="GO:0030425">
    <property type="term" value="C:dendrite"/>
    <property type="evidence" value="ECO:0000318"/>
    <property type="project" value="GO_Central"/>
</dbReference>
<evidence type="ECO:0000256" key="7">
    <source>
        <dbReference type="ARBA" id="ARBA00023170"/>
    </source>
</evidence>
<dbReference type="GO" id="GO:0045202">
    <property type="term" value="C:synapse"/>
    <property type="evidence" value="ECO:0007669"/>
    <property type="project" value="GOC"/>
</dbReference>
<dbReference type="HOGENOM" id="CLU_009579_11_5_1"/>
<dbReference type="GO" id="GO:0004993">
    <property type="term" value="F:G protein-coupled serotonin receptor activity"/>
    <property type="evidence" value="ECO:0000318"/>
    <property type="project" value="GO_Central"/>
</dbReference>
<keyword evidence="6 10" id="KW-0472">Membrane</keyword>
<evidence type="ECO:0000259" key="11">
    <source>
        <dbReference type="PROSITE" id="PS50262"/>
    </source>
</evidence>
<reference evidence="12 13" key="1">
    <citation type="journal article" date="2007" name="Science">
        <title>Sea anemone genome reveals ancestral eumetazoan gene repertoire and genomic organization.</title>
        <authorList>
            <person name="Putnam N.H."/>
            <person name="Srivastava M."/>
            <person name="Hellsten U."/>
            <person name="Dirks B."/>
            <person name="Chapman J."/>
            <person name="Salamov A."/>
            <person name="Terry A."/>
            <person name="Shapiro H."/>
            <person name="Lindquist E."/>
            <person name="Kapitonov V.V."/>
            <person name="Jurka J."/>
            <person name="Genikhovich G."/>
            <person name="Grigoriev I.V."/>
            <person name="Lucas S.M."/>
            <person name="Steele R.E."/>
            <person name="Finnerty J.R."/>
            <person name="Technau U."/>
            <person name="Martindale M.Q."/>
            <person name="Rokhsar D.S."/>
        </authorList>
    </citation>
    <scope>NUCLEOTIDE SEQUENCE [LARGE SCALE GENOMIC DNA]</scope>
    <source>
        <strain evidence="13">CH2 X CH6</strain>
    </source>
</reference>
<evidence type="ECO:0000256" key="4">
    <source>
        <dbReference type="ARBA" id="ARBA00022989"/>
    </source>
</evidence>
<feature type="transmembrane region" description="Helical" evidence="10">
    <location>
        <begin position="102"/>
        <end position="124"/>
    </location>
</feature>
<keyword evidence="4 10" id="KW-1133">Transmembrane helix</keyword>
<dbReference type="InterPro" id="IPR017452">
    <property type="entry name" value="GPCR_Rhodpsn_7TM"/>
</dbReference>
<name>A7RLJ5_NEMVE</name>
<dbReference type="PROSITE" id="PS50262">
    <property type="entry name" value="G_PROTEIN_RECEP_F1_2"/>
    <property type="match status" value="1"/>
</dbReference>
<dbReference type="Pfam" id="PF00001">
    <property type="entry name" value="7tm_1"/>
    <property type="match status" value="1"/>
</dbReference>
<dbReference type="STRING" id="45351.A7RLJ5"/>
<feature type="transmembrane region" description="Helical" evidence="10">
    <location>
        <begin position="60"/>
        <end position="82"/>
    </location>
</feature>
<evidence type="ECO:0000256" key="2">
    <source>
        <dbReference type="ARBA" id="ARBA00022475"/>
    </source>
</evidence>
<evidence type="ECO:0000256" key="10">
    <source>
        <dbReference type="SAM" id="Phobius"/>
    </source>
</evidence>
<evidence type="ECO:0000256" key="8">
    <source>
        <dbReference type="ARBA" id="ARBA00023224"/>
    </source>
</evidence>
<feature type="transmembrane region" description="Helical" evidence="10">
    <location>
        <begin position="219"/>
        <end position="240"/>
    </location>
</feature>
<feature type="transmembrane region" description="Helical" evidence="10">
    <location>
        <begin position="174"/>
        <end position="198"/>
    </location>
</feature>
<dbReference type="Proteomes" id="UP000001593">
    <property type="component" value="Unassembled WGS sequence"/>
</dbReference>
<dbReference type="GO" id="GO:0005886">
    <property type="term" value="C:plasma membrane"/>
    <property type="evidence" value="ECO:0000318"/>
    <property type="project" value="GO_Central"/>
</dbReference>
<dbReference type="SUPFAM" id="SSF81321">
    <property type="entry name" value="Family A G protein-coupled receptor-like"/>
    <property type="match status" value="1"/>
</dbReference>
<dbReference type="OrthoDB" id="5951059at2759"/>
<dbReference type="EMBL" id="DS469518">
    <property type="protein sequence ID" value="EDO47702.1"/>
    <property type="molecule type" value="Genomic_DNA"/>
</dbReference>
<sequence>MNMTSFNYTDRPPYPFNTSASNVVRAILVALLILLNLSGNIMVCACFYSNRSLRTLCNYFIVSLSLADICIALFAMPFWLVIQLTNNQLGDVKLVLSDQVYTFWSCMDILVGTASITNLVAVSFDRQLAITAPFTYPKVFTHARVIALICALWVYSIAITLVRGFADPKFLQQYYTLMVVILSFFIPFMVMFVMYAKIYHVARSQARRIGGNFAHDLKAAKTIAIVIGTFLVCWGPFFLYNFSTYLFFCCKLKYDIKVMVPAIQCVKWLHYLNSCLNPIIYTCLNRTYRTAFLKLMRSCCSKGNLDEGSFRSSSSTQKKNSEKTEFITRDSDSSENVRKNGKMSSIVEMLRRHRDERKV</sequence>
<accession>A7RLJ5</accession>
<keyword evidence="13" id="KW-1185">Reference proteome</keyword>
<evidence type="ECO:0000256" key="3">
    <source>
        <dbReference type="ARBA" id="ARBA00022692"/>
    </source>
</evidence>
<keyword evidence="7" id="KW-0675">Receptor</keyword>
<dbReference type="InterPro" id="IPR000276">
    <property type="entry name" value="GPCR_Rhodpsn"/>
</dbReference>
<feature type="region of interest" description="Disordered" evidence="9">
    <location>
        <begin position="306"/>
        <end position="346"/>
    </location>
</feature>
<dbReference type="CDD" id="cd14967">
    <property type="entry name" value="7tmA_amine_R-like"/>
    <property type="match status" value="1"/>
</dbReference>
<dbReference type="AlphaFoldDB" id="A7RLJ5"/>
<dbReference type="FunFam" id="1.20.1070.10:FF:000615">
    <property type="entry name" value="Predicted protein"/>
    <property type="match status" value="1"/>
</dbReference>
<proteinExistence type="predicted"/>
<dbReference type="Gene3D" id="1.20.1070.10">
    <property type="entry name" value="Rhodopsin 7-helix transmembrane proteins"/>
    <property type="match status" value="1"/>
</dbReference>
<evidence type="ECO:0000313" key="12">
    <source>
        <dbReference type="EMBL" id="EDO47702.1"/>
    </source>
</evidence>
<feature type="domain" description="G-protein coupled receptors family 1 profile" evidence="11">
    <location>
        <begin position="39"/>
        <end position="281"/>
    </location>
</feature>
<dbReference type="PANTHER" id="PTHR24247">
    <property type="entry name" value="5-HYDROXYTRYPTAMINE RECEPTOR"/>
    <property type="match status" value="1"/>
</dbReference>
<evidence type="ECO:0000313" key="13">
    <source>
        <dbReference type="Proteomes" id="UP000001593"/>
    </source>
</evidence>
<dbReference type="PRINTS" id="PR00237">
    <property type="entry name" value="GPCRRHODOPSN"/>
</dbReference>
<keyword evidence="5" id="KW-0297">G-protein coupled receptor</keyword>
<dbReference type="InParanoid" id="A7RLJ5"/>
<evidence type="ECO:0000256" key="6">
    <source>
        <dbReference type="ARBA" id="ARBA00023136"/>
    </source>
</evidence>
<dbReference type="GO" id="GO:0007268">
    <property type="term" value="P:chemical synaptic transmission"/>
    <property type="evidence" value="ECO:0000318"/>
    <property type="project" value="GO_Central"/>
</dbReference>
<keyword evidence="2" id="KW-1003">Cell membrane</keyword>
<dbReference type="PANTHER" id="PTHR24247:SF202">
    <property type="entry name" value="5-HYDROXYTRYPTAMINE RECEPTOR 1"/>
    <property type="match status" value="1"/>
</dbReference>